<dbReference type="Gene3D" id="3.40.190.290">
    <property type="match status" value="1"/>
</dbReference>
<evidence type="ECO:0000256" key="1">
    <source>
        <dbReference type="ARBA" id="ARBA00009437"/>
    </source>
</evidence>
<reference evidence="6 7" key="1">
    <citation type="submission" date="2018-10" db="EMBL/GenBank/DDBJ databases">
        <title>Genomic Encyclopedia of Archaeal and Bacterial Type Strains, Phase II (KMG-II): from individual species to whole genera.</title>
        <authorList>
            <person name="Goeker M."/>
        </authorList>
    </citation>
    <scope>NUCLEOTIDE SEQUENCE [LARGE SCALE GENOMIC DNA]</scope>
    <source>
        <strain evidence="6 7">DSM 14954</strain>
    </source>
</reference>
<evidence type="ECO:0000256" key="2">
    <source>
        <dbReference type="ARBA" id="ARBA00023015"/>
    </source>
</evidence>
<dbReference type="GO" id="GO:0005829">
    <property type="term" value="C:cytosol"/>
    <property type="evidence" value="ECO:0007669"/>
    <property type="project" value="TreeGrafter"/>
</dbReference>
<dbReference type="GO" id="GO:0003677">
    <property type="term" value="F:DNA binding"/>
    <property type="evidence" value="ECO:0007669"/>
    <property type="project" value="UniProtKB-KW"/>
</dbReference>
<comment type="similarity">
    <text evidence="1">Belongs to the LysR transcriptional regulatory family.</text>
</comment>
<sequence>MPFGTILLCHCVAKAEPLTLQQLRYFLATARHGSFAGAADELLLKQPSVAEQIRRLEAELGVPLFARTKRRLTLTAAGDALRPYAEQALATCRDGADAVRAHRTLRGGVASFGLPRNAELYALTDLAAEMHARHPLVGMRLIGQNSAEVAEAIRGGALEAGLVVLPVDDEGLDIEPVIRDEVLYATADAGRAATPMTTDRLLEQPLVLYDAHYGNADPTRRQLNERLQQHGGRLEPHIEVEYLAGALRLAAQGVGDTIVARAALDAGYLPEDLHTTPFAEPLYDTLAVAKQRNLPLSPATRELVSIALERLAAFDRARNRTIPTV</sequence>
<dbReference type="PANTHER" id="PTHR30419">
    <property type="entry name" value="HTH-TYPE TRANSCRIPTIONAL REGULATOR YBHD"/>
    <property type="match status" value="1"/>
</dbReference>
<keyword evidence="2" id="KW-0805">Transcription regulation</keyword>
<dbReference type="GO" id="GO:0003700">
    <property type="term" value="F:DNA-binding transcription factor activity"/>
    <property type="evidence" value="ECO:0007669"/>
    <property type="project" value="InterPro"/>
</dbReference>
<accession>A0A660KZT3</accession>
<dbReference type="AlphaFoldDB" id="A0A660KZT3"/>
<dbReference type="Pfam" id="PF00126">
    <property type="entry name" value="HTH_1"/>
    <property type="match status" value="1"/>
</dbReference>
<dbReference type="PROSITE" id="PS50931">
    <property type="entry name" value="HTH_LYSR"/>
    <property type="match status" value="1"/>
</dbReference>
<evidence type="ECO:0000259" key="5">
    <source>
        <dbReference type="PROSITE" id="PS50931"/>
    </source>
</evidence>
<dbReference type="Pfam" id="PF03466">
    <property type="entry name" value="LysR_substrate"/>
    <property type="match status" value="1"/>
</dbReference>
<dbReference type="InterPro" id="IPR036388">
    <property type="entry name" value="WH-like_DNA-bd_sf"/>
</dbReference>
<dbReference type="EMBL" id="RBIL01000002">
    <property type="protein sequence ID" value="RKQ87126.1"/>
    <property type="molecule type" value="Genomic_DNA"/>
</dbReference>
<protein>
    <submittedName>
        <fullName evidence="6">DNA-binding transcriptional LysR family regulator</fullName>
    </submittedName>
</protein>
<dbReference type="SUPFAM" id="SSF46785">
    <property type="entry name" value="Winged helix' DNA-binding domain"/>
    <property type="match status" value="1"/>
</dbReference>
<keyword evidence="3 6" id="KW-0238">DNA-binding</keyword>
<evidence type="ECO:0000256" key="4">
    <source>
        <dbReference type="ARBA" id="ARBA00023163"/>
    </source>
</evidence>
<keyword evidence="4" id="KW-0804">Transcription</keyword>
<dbReference type="SUPFAM" id="SSF53850">
    <property type="entry name" value="Periplasmic binding protein-like II"/>
    <property type="match status" value="1"/>
</dbReference>
<organism evidence="6 7">
    <name type="scientific">Solirubrobacter pauli</name>
    <dbReference type="NCBI Taxonomy" id="166793"/>
    <lineage>
        <taxon>Bacteria</taxon>
        <taxon>Bacillati</taxon>
        <taxon>Actinomycetota</taxon>
        <taxon>Thermoleophilia</taxon>
        <taxon>Solirubrobacterales</taxon>
        <taxon>Solirubrobacteraceae</taxon>
        <taxon>Solirubrobacter</taxon>
    </lineage>
</organism>
<gene>
    <name evidence="6" type="ORF">C8N24_5146</name>
</gene>
<dbReference type="Gene3D" id="1.10.10.10">
    <property type="entry name" value="Winged helix-like DNA-binding domain superfamily/Winged helix DNA-binding domain"/>
    <property type="match status" value="1"/>
</dbReference>
<dbReference type="Proteomes" id="UP000278962">
    <property type="component" value="Unassembled WGS sequence"/>
</dbReference>
<dbReference type="InterPro" id="IPR005119">
    <property type="entry name" value="LysR_subst-bd"/>
</dbReference>
<comment type="caution">
    <text evidence="6">The sequence shown here is derived from an EMBL/GenBank/DDBJ whole genome shotgun (WGS) entry which is preliminary data.</text>
</comment>
<evidence type="ECO:0000256" key="3">
    <source>
        <dbReference type="ARBA" id="ARBA00023125"/>
    </source>
</evidence>
<dbReference type="InterPro" id="IPR050950">
    <property type="entry name" value="HTH-type_LysR_regulators"/>
</dbReference>
<dbReference type="FunFam" id="1.10.10.10:FF:000001">
    <property type="entry name" value="LysR family transcriptional regulator"/>
    <property type="match status" value="1"/>
</dbReference>
<dbReference type="PRINTS" id="PR00039">
    <property type="entry name" value="HTHLYSR"/>
</dbReference>
<name>A0A660KZT3_9ACTN</name>
<feature type="domain" description="HTH lysR-type" evidence="5">
    <location>
        <begin position="18"/>
        <end position="75"/>
    </location>
</feature>
<dbReference type="InterPro" id="IPR036390">
    <property type="entry name" value="WH_DNA-bd_sf"/>
</dbReference>
<keyword evidence="7" id="KW-1185">Reference proteome</keyword>
<evidence type="ECO:0000313" key="7">
    <source>
        <dbReference type="Proteomes" id="UP000278962"/>
    </source>
</evidence>
<dbReference type="InterPro" id="IPR000847">
    <property type="entry name" value="LysR_HTH_N"/>
</dbReference>
<dbReference type="CDD" id="cd05466">
    <property type="entry name" value="PBP2_LTTR_substrate"/>
    <property type="match status" value="1"/>
</dbReference>
<evidence type="ECO:0000313" key="6">
    <source>
        <dbReference type="EMBL" id="RKQ87126.1"/>
    </source>
</evidence>
<proteinExistence type="inferred from homology"/>